<dbReference type="PANTHER" id="PTHR30427">
    <property type="entry name" value="TRANSCRIPTIONAL ACTIVATOR PROTEIN LYSR"/>
    <property type="match status" value="1"/>
</dbReference>
<dbReference type="SUPFAM" id="SSF46785">
    <property type="entry name" value="Winged helix' DNA-binding domain"/>
    <property type="match status" value="1"/>
</dbReference>
<dbReference type="GO" id="GO:0010628">
    <property type="term" value="P:positive regulation of gene expression"/>
    <property type="evidence" value="ECO:0007669"/>
    <property type="project" value="TreeGrafter"/>
</dbReference>
<dbReference type="Proteomes" id="UP000595038">
    <property type="component" value="Chromosome"/>
</dbReference>
<dbReference type="Proteomes" id="UP000435910">
    <property type="component" value="Unassembled WGS sequence"/>
</dbReference>
<organism evidence="7 8">
    <name type="scientific">Bacillus licheniformis</name>
    <dbReference type="NCBI Taxonomy" id="1402"/>
    <lineage>
        <taxon>Bacteria</taxon>
        <taxon>Bacillati</taxon>
        <taxon>Bacillota</taxon>
        <taxon>Bacilli</taxon>
        <taxon>Bacillales</taxon>
        <taxon>Bacillaceae</taxon>
        <taxon>Bacillus</taxon>
    </lineage>
</organism>
<comment type="similarity">
    <text evidence="1">Belongs to the LysR transcriptional regulatory family.</text>
</comment>
<keyword evidence="2" id="KW-0805">Transcription regulation</keyword>
<dbReference type="GO" id="GO:0003700">
    <property type="term" value="F:DNA-binding transcription factor activity"/>
    <property type="evidence" value="ECO:0007669"/>
    <property type="project" value="InterPro"/>
</dbReference>
<reference evidence="6 9" key="2">
    <citation type="submission" date="2020-12" db="EMBL/GenBank/DDBJ databases">
        <title>FDA dAtabase for Regulatory Grade micrObial Sequences (FDA-ARGOS): Supporting development and validation of Infectious Disease Dx tests.</title>
        <authorList>
            <person name="Nelson B."/>
            <person name="Plummer A."/>
            <person name="Tallon L."/>
            <person name="Sadzewicz L."/>
            <person name="Zhao X."/>
            <person name="Boylan J."/>
            <person name="Ott S."/>
            <person name="Bowen H."/>
            <person name="Vavikolanu K."/>
            <person name="Mehta A."/>
            <person name="Aluvathingal J."/>
            <person name="Nadendla S."/>
            <person name="Myers T."/>
            <person name="Yan Y."/>
            <person name="Sichtig H."/>
        </authorList>
    </citation>
    <scope>NUCLEOTIDE SEQUENCE [LARGE SCALE GENOMIC DNA]</scope>
    <source>
        <strain evidence="6 9">FDAARGOS_923</strain>
    </source>
</reference>
<dbReference type="Pfam" id="PF00126">
    <property type="entry name" value="HTH_1"/>
    <property type="match status" value="1"/>
</dbReference>
<gene>
    <name evidence="7" type="ORF">CHCC16736_0314</name>
    <name evidence="6" type="ORF">I6G80_20380</name>
</gene>
<dbReference type="InterPro" id="IPR005119">
    <property type="entry name" value="LysR_subst-bd"/>
</dbReference>
<feature type="domain" description="HTH lysR-type" evidence="5">
    <location>
        <begin position="3"/>
        <end position="61"/>
    </location>
</feature>
<dbReference type="PANTHER" id="PTHR30427:SF1">
    <property type="entry name" value="TRANSCRIPTIONAL ACTIVATOR PROTEIN LYSR"/>
    <property type="match status" value="1"/>
</dbReference>
<proteinExistence type="inferred from homology"/>
<dbReference type="InterPro" id="IPR036390">
    <property type="entry name" value="WH_DNA-bd_sf"/>
</dbReference>
<sequence length="295" mass="33073">MVINMNSLHIFVKVAETLNMTEAANELYISQPAVSKAVKSLETSLGVKLLIRDKQNKIKLTDAGKEIVVLARQMIVIENKIYQVADQENHLLRGKVKVGSFPAVSANILPQAIASFRSKYPLVQIELLEGTSDQIKQWVETRMVDLGIVASPFDGFESQVLFQDRMTAVIPEQYHHLKDAPFIDLKKYQNELIFCKGGHEIAVSQIFQKHRLELKENLTVQNAETLVNMVHNNLGIGLISSFSLSSVSHRLIKKDISPQIIREVGMITPSFEEATPAAAEFMKMIIESETVRAFS</sequence>
<dbReference type="FunFam" id="1.10.10.10:FF:000001">
    <property type="entry name" value="LysR family transcriptional regulator"/>
    <property type="match status" value="1"/>
</dbReference>
<dbReference type="RefSeq" id="WP_003180765.1">
    <property type="nucleotide sequence ID" value="NZ_BEXU01000009.1"/>
</dbReference>
<keyword evidence="4" id="KW-0804">Transcription</keyword>
<evidence type="ECO:0000256" key="2">
    <source>
        <dbReference type="ARBA" id="ARBA00023015"/>
    </source>
</evidence>
<evidence type="ECO:0000313" key="6">
    <source>
        <dbReference type="EMBL" id="QPR72145.1"/>
    </source>
</evidence>
<dbReference type="Pfam" id="PF03466">
    <property type="entry name" value="LysR_substrate"/>
    <property type="match status" value="1"/>
</dbReference>
<evidence type="ECO:0000313" key="8">
    <source>
        <dbReference type="Proteomes" id="UP000435910"/>
    </source>
</evidence>
<keyword evidence="3" id="KW-0238">DNA-binding</keyword>
<dbReference type="CDD" id="cd05466">
    <property type="entry name" value="PBP2_LTTR_substrate"/>
    <property type="match status" value="1"/>
</dbReference>
<accession>A0A1Y0YDL9</accession>
<evidence type="ECO:0000313" key="9">
    <source>
        <dbReference type="Proteomes" id="UP000595038"/>
    </source>
</evidence>
<evidence type="ECO:0000259" key="5">
    <source>
        <dbReference type="PROSITE" id="PS50931"/>
    </source>
</evidence>
<dbReference type="Gene3D" id="3.40.190.290">
    <property type="match status" value="1"/>
</dbReference>
<dbReference type="GO" id="GO:0043565">
    <property type="term" value="F:sequence-specific DNA binding"/>
    <property type="evidence" value="ECO:0007669"/>
    <property type="project" value="TreeGrafter"/>
</dbReference>
<evidence type="ECO:0000256" key="3">
    <source>
        <dbReference type="ARBA" id="ARBA00023125"/>
    </source>
</evidence>
<dbReference type="EMBL" id="CP065647">
    <property type="protein sequence ID" value="QPR72145.1"/>
    <property type="molecule type" value="Genomic_DNA"/>
</dbReference>
<dbReference type="SUPFAM" id="SSF53850">
    <property type="entry name" value="Periplasmic binding protein-like II"/>
    <property type="match status" value="1"/>
</dbReference>
<dbReference type="Gene3D" id="1.10.10.10">
    <property type="entry name" value="Winged helix-like DNA-binding domain superfamily/Winged helix DNA-binding domain"/>
    <property type="match status" value="1"/>
</dbReference>
<dbReference type="InterPro" id="IPR036388">
    <property type="entry name" value="WH-like_DNA-bd_sf"/>
</dbReference>
<reference evidence="7 8" key="1">
    <citation type="submission" date="2019-06" db="EMBL/GenBank/DDBJ databases">
        <title>Genome sequence analysis of &gt;100 Bacillus licheniformis strains suggests intrinsic resistance to this species.</title>
        <authorList>
            <person name="Wels M."/>
            <person name="Siezen R.J."/>
            <person name="Johansen E."/>
            <person name="Stuer-Lauridsen B."/>
            <person name="Bjerre K."/>
            <person name="Nielsen B.K.K."/>
        </authorList>
    </citation>
    <scope>NUCLEOTIDE SEQUENCE [LARGE SCALE GENOMIC DNA]</scope>
    <source>
        <strain evidence="7 8">BAC-16736</strain>
    </source>
</reference>
<evidence type="ECO:0000256" key="4">
    <source>
        <dbReference type="ARBA" id="ARBA00023163"/>
    </source>
</evidence>
<evidence type="ECO:0000313" key="7">
    <source>
        <dbReference type="EMBL" id="TWL21851.1"/>
    </source>
</evidence>
<name>A0A1Y0YDL9_BACLI</name>
<dbReference type="AlphaFoldDB" id="A0A1Y0YDL9"/>
<dbReference type="PROSITE" id="PS50931">
    <property type="entry name" value="HTH_LYSR"/>
    <property type="match status" value="1"/>
</dbReference>
<dbReference type="PRINTS" id="PR00039">
    <property type="entry name" value="HTHLYSR"/>
</dbReference>
<dbReference type="InterPro" id="IPR000847">
    <property type="entry name" value="LysR_HTH_N"/>
</dbReference>
<dbReference type="EMBL" id="NILC01000030">
    <property type="protein sequence ID" value="TWL21851.1"/>
    <property type="molecule type" value="Genomic_DNA"/>
</dbReference>
<evidence type="ECO:0000256" key="1">
    <source>
        <dbReference type="ARBA" id="ARBA00009437"/>
    </source>
</evidence>
<protein>
    <submittedName>
        <fullName evidence="7">HTH-type transcriptional regulator GltC</fullName>
    </submittedName>
    <submittedName>
        <fullName evidence="6">LysR family transcriptional regulator</fullName>
    </submittedName>
</protein>